<feature type="region of interest" description="Disordered" evidence="2">
    <location>
        <begin position="1"/>
        <end position="22"/>
    </location>
</feature>
<dbReference type="PANTHER" id="PTHR45615:SF80">
    <property type="entry name" value="GRIP DOMAIN-CONTAINING PROTEIN"/>
    <property type="match status" value="1"/>
</dbReference>
<evidence type="ECO:0000313" key="4">
    <source>
        <dbReference type="Proteomes" id="UP001225576"/>
    </source>
</evidence>
<dbReference type="Proteomes" id="UP001225576">
    <property type="component" value="Unassembled WGS sequence"/>
</dbReference>
<protein>
    <recommendedName>
        <fullName evidence="5">Chromosome partition protein Smc</fullName>
    </recommendedName>
</protein>
<dbReference type="Gene3D" id="1.20.5.340">
    <property type="match status" value="1"/>
</dbReference>
<reference evidence="3" key="1">
    <citation type="submission" date="2023-05" db="EMBL/GenBank/DDBJ databases">
        <title>Genomic Catalog of Human Bladder Bacteria.</title>
        <authorList>
            <person name="Du J."/>
        </authorList>
    </citation>
    <scope>NUCLEOTIDE SEQUENCE</scope>
    <source>
        <strain evidence="3">UMB1304A</strain>
    </source>
</reference>
<proteinExistence type="predicted"/>
<gene>
    <name evidence="3" type="ORF">QP858_07380</name>
</gene>
<feature type="coiled-coil region" evidence="1">
    <location>
        <begin position="57"/>
        <end position="112"/>
    </location>
</feature>
<evidence type="ECO:0000256" key="1">
    <source>
        <dbReference type="SAM" id="Coils"/>
    </source>
</evidence>
<feature type="compositionally biased region" description="Polar residues" evidence="2">
    <location>
        <begin position="438"/>
        <end position="448"/>
    </location>
</feature>
<evidence type="ECO:0008006" key="5">
    <source>
        <dbReference type="Google" id="ProtNLM"/>
    </source>
</evidence>
<feature type="coiled-coil region" evidence="1">
    <location>
        <begin position="258"/>
        <end position="324"/>
    </location>
</feature>
<evidence type="ECO:0000313" key="3">
    <source>
        <dbReference type="EMBL" id="MDK8602275.1"/>
    </source>
</evidence>
<dbReference type="AlphaFoldDB" id="A0AAW6ZG95"/>
<dbReference type="Gene3D" id="1.10.287.1490">
    <property type="match status" value="1"/>
</dbReference>
<dbReference type="RefSeq" id="WP_285321593.1">
    <property type="nucleotide sequence ID" value="NZ_JASPDQ010000018.1"/>
</dbReference>
<dbReference type="EMBL" id="JASPDQ010000018">
    <property type="protein sequence ID" value="MDK8602275.1"/>
    <property type="molecule type" value="Genomic_DNA"/>
</dbReference>
<feature type="compositionally biased region" description="Basic and acidic residues" evidence="2">
    <location>
        <begin position="1"/>
        <end position="20"/>
    </location>
</feature>
<dbReference type="PANTHER" id="PTHR45615">
    <property type="entry name" value="MYOSIN HEAVY CHAIN, NON-MUSCLE"/>
    <property type="match status" value="1"/>
</dbReference>
<feature type="compositionally biased region" description="Acidic residues" evidence="2">
    <location>
        <begin position="458"/>
        <end position="472"/>
    </location>
</feature>
<comment type="caution">
    <text evidence="3">The sequence shown here is derived from an EMBL/GenBank/DDBJ whole genome shotgun (WGS) entry which is preliminary data.</text>
</comment>
<keyword evidence="1" id="KW-0175">Coiled coil</keyword>
<name>A0AAW6ZG95_9ACTO</name>
<evidence type="ECO:0000256" key="2">
    <source>
        <dbReference type="SAM" id="MobiDB-lite"/>
    </source>
</evidence>
<organism evidence="3 4">
    <name type="scientific">Trueperella bernardiae</name>
    <dbReference type="NCBI Taxonomy" id="59561"/>
    <lineage>
        <taxon>Bacteria</taxon>
        <taxon>Bacillati</taxon>
        <taxon>Actinomycetota</taxon>
        <taxon>Actinomycetes</taxon>
        <taxon>Actinomycetales</taxon>
        <taxon>Actinomycetaceae</taxon>
        <taxon>Trueperella</taxon>
    </lineage>
</organism>
<sequence length="491" mass="53389">MEPQPKPDLHVTNVEKDKDGNYVVTRSDGTKWPIELKDIRDKLAELDKKETVSPDELKKVKDDLKKAQDGIDDLKVKDEALQNEIDQLKNDVKGLDERVTKLEERVTKLENSTIKEVVKNGDGTYTLIRENGDKVPGNIDPRSGSVTNVKTDGKGNLVITIDGKDKTVPLEQVKVTEKDAGTPKHTVTITTPDGKSVTFNVFDTYVTDIKWNEEKGLYEIYRSDVDGGKTVWKTIDLSDLRNRIDALEKKDSPCRDEYNTLVKEVRENRELIVKLKEQIKEQNAADQEKITSILEKITQIEKQLADMQADLDDIKARLTKVEGHADALTKCLYGSGMAAIPAALSVPLMLLTQVKIPGVEQLNTQIQQQLGIYNPELARAWGQYGGVLQAGAALAGLAGIIGGIAYLTNECAPLTKTEAAQNTDLGKLSSELEKGSSQKDTGATQPGEQNAPAADAPADADAEAPAEGDVEGALEAADPATAPSGELVAAQ</sequence>
<feature type="region of interest" description="Disordered" evidence="2">
    <location>
        <begin position="430"/>
        <end position="491"/>
    </location>
</feature>
<accession>A0AAW6ZG95</accession>